<dbReference type="PROSITE" id="PS51848">
    <property type="entry name" value="BMERB"/>
    <property type="match status" value="1"/>
</dbReference>
<organism evidence="3 4">
    <name type="scientific">Albula glossodonta</name>
    <name type="common">roundjaw bonefish</name>
    <dbReference type="NCBI Taxonomy" id="121402"/>
    <lineage>
        <taxon>Eukaryota</taxon>
        <taxon>Metazoa</taxon>
        <taxon>Chordata</taxon>
        <taxon>Craniata</taxon>
        <taxon>Vertebrata</taxon>
        <taxon>Euteleostomi</taxon>
        <taxon>Actinopterygii</taxon>
        <taxon>Neopterygii</taxon>
        <taxon>Teleostei</taxon>
        <taxon>Albuliformes</taxon>
        <taxon>Albulidae</taxon>
        <taxon>Albula</taxon>
    </lineage>
</organism>
<feature type="region of interest" description="Disordered" evidence="1">
    <location>
        <begin position="1"/>
        <end position="36"/>
    </location>
</feature>
<comment type="caution">
    <text evidence="3">The sequence shown here is derived from an EMBL/GenBank/DDBJ whole genome shotgun (WGS) entry which is preliminary data.</text>
</comment>
<feature type="compositionally biased region" description="Basic and acidic residues" evidence="1">
    <location>
        <begin position="1"/>
        <end position="13"/>
    </location>
</feature>
<dbReference type="Proteomes" id="UP000824540">
    <property type="component" value="Unassembled WGS sequence"/>
</dbReference>
<keyword evidence="4" id="KW-1185">Reference proteome</keyword>
<dbReference type="InterPro" id="IPR050540">
    <property type="entry name" value="F-actin_Monoox_Mical"/>
</dbReference>
<evidence type="ECO:0000313" key="3">
    <source>
        <dbReference type="EMBL" id="KAG9344193.1"/>
    </source>
</evidence>
<dbReference type="Pfam" id="PF12130">
    <property type="entry name" value="bMERB_dom"/>
    <property type="match status" value="1"/>
</dbReference>
<evidence type="ECO:0000256" key="1">
    <source>
        <dbReference type="SAM" id="MobiDB-lite"/>
    </source>
</evidence>
<dbReference type="EMBL" id="JAFBMS010000020">
    <property type="protein sequence ID" value="KAG9344193.1"/>
    <property type="molecule type" value="Genomic_DNA"/>
</dbReference>
<dbReference type="InterPro" id="IPR022735">
    <property type="entry name" value="bMERB_dom"/>
</dbReference>
<dbReference type="PANTHER" id="PTHR23167:SF43">
    <property type="entry name" value="EH DOMAIN-BINDING PROTEIN 1"/>
    <property type="match status" value="1"/>
</dbReference>
<feature type="domain" description="BMERB" evidence="2">
    <location>
        <begin position="1"/>
        <end position="97"/>
    </location>
</feature>
<reference evidence="3" key="1">
    <citation type="thesis" date="2021" institute="BYU ScholarsArchive" country="Provo, UT, USA">
        <title>Applications of and Algorithms for Genome Assembly and Genomic Analyses with an Emphasis on Marine Teleosts.</title>
        <authorList>
            <person name="Pickett B.D."/>
        </authorList>
    </citation>
    <scope>NUCLEOTIDE SEQUENCE</scope>
    <source>
        <strain evidence="3">HI-2016</strain>
    </source>
</reference>
<evidence type="ECO:0000259" key="2">
    <source>
        <dbReference type="PROSITE" id="PS51848"/>
    </source>
</evidence>
<sequence length="116" mass="13245">MRKEETFQDKHTAPSESGPQDLTLGLKPSESPAAAVAHTAVETLDPWGNWQKTEAQKRREQLLLDELVILVNKRDALVRDLDAQEKQAEEEDEHLERTLEQNKGKMAKKEEKCVLQ</sequence>
<proteinExistence type="predicted"/>
<evidence type="ECO:0000313" key="4">
    <source>
        <dbReference type="Proteomes" id="UP000824540"/>
    </source>
</evidence>
<dbReference type="AlphaFoldDB" id="A0A8T2NTC2"/>
<accession>A0A8T2NTC2</accession>
<protein>
    <recommendedName>
        <fullName evidence="2">BMERB domain-containing protein</fullName>
    </recommendedName>
</protein>
<gene>
    <name evidence="3" type="ORF">JZ751_010862</name>
</gene>
<name>A0A8T2NTC2_9TELE</name>
<dbReference type="OrthoDB" id="5972258at2759"/>
<dbReference type="PANTHER" id="PTHR23167">
    <property type="entry name" value="CALPONIN HOMOLOGY DOMAIN-CONTAINING PROTEIN DDB_G0272472-RELATED"/>
    <property type="match status" value="1"/>
</dbReference>
<feature type="compositionally biased region" description="Basic and acidic residues" evidence="1">
    <location>
        <begin position="94"/>
        <end position="116"/>
    </location>
</feature>
<feature type="region of interest" description="Disordered" evidence="1">
    <location>
        <begin position="85"/>
        <end position="116"/>
    </location>
</feature>